<accession>A0A0F4YE73</accession>
<feature type="chain" id="PRO_5002481855" evidence="1">
    <location>
        <begin position="22"/>
        <end position="108"/>
    </location>
</feature>
<dbReference type="RefSeq" id="XP_013323099.1">
    <property type="nucleotide sequence ID" value="XM_013467645.1"/>
</dbReference>
<dbReference type="AlphaFoldDB" id="A0A0F4YE73"/>
<sequence length="108" mass="12050">DYLFIVCFLDLLLCFVMSCHLGRLQLCCQMQRTTQDTSRLSLNPLVVVGIFLRYQSISCTAALSVSFPLSLSLIFNFSDLRTAYRQPLLIKSGLHNHMTSIVGSSSGL</sequence>
<evidence type="ECO:0000313" key="3">
    <source>
        <dbReference type="Proteomes" id="UP000053958"/>
    </source>
</evidence>
<evidence type="ECO:0000256" key="1">
    <source>
        <dbReference type="SAM" id="SignalP"/>
    </source>
</evidence>
<keyword evidence="1" id="KW-0732">Signal</keyword>
<gene>
    <name evidence="2" type="ORF">T310_9919</name>
</gene>
<feature type="signal peptide" evidence="1">
    <location>
        <begin position="1"/>
        <end position="21"/>
    </location>
</feature>
<feature type="non-terminal residue" evidence="2">
    <location>
        <position position="1"/>
    </location>
</feature>
<keyword evidence="3" id="KW-1185">Reference proteome</keyword>
<dbReference type="Proteomes" id="UP000053958">
    <property type="component" value="Unassembled WGS sequence"/>
</dbReference>
<evidence type="ECO:0000313" key="2">
    <source>
        <dbReference type="EMBL" id="KKA16487.1"/>
    </source>
</evidence>
<protein>
    <submittedName>
        <fullName evidence="2">Uncharacterized protein</fullName>
    </submittedName>
</protein>
<dbReference type="GeneID" id="25321833"/>
<reference evidence="2 3" key="1">
    <citation type="submission" date="2015-04" db="EMBL/GenBank/DDBJ databases">
        <authorList>
            <person name="Heijne W.H."/>
            <person name="Fedorova N.D."/>
            <person name="Nierman W.C."/>
            <person name="Vollebregt A.W."/>
            <person name="Zhao Z."/>
            <person name="Wu L."/>
            <person name="Kumar M."/>
            <person name="Stam H."/>
            <person name="van den Berg M.A."/>
            <person name="Pel H.J."/>
        </authorList>
    </citation>
    <scope>NUCLEOTIDE SEQUENCE [LARGE SCALE GENOMIC DNA]</scope>
    <source>
        <strain evidence="2 3">CBS 393.64</strain>
    </source>
</reference>
<name>A0A0F4YE73_RASE3</name>
<proteinExistence type="predicted"/>
<organism evidence="2 3">
    <name type="scientific">Rasamsonia emersonii (strain ATCC 16479 / CBS 393.64 / IMI 116815)</name>
    <dbReference type="NCBI Taxonomy" id="1408163"/>
    <lineage>
        <taxon>Eukaryota</taxon>
        <taxon>Fungi</taxon>
        <taxon>Dikarya</taxon>
        <taxon>Ascomycota</taxon>
        <taxon>Pezizomycotina</taxon>
        <taxon>Eurotiomycetes</taxon>
        <taxon>Eurotiomycetidae</taxon>
        <taxon>Eurotiales</taxon>
        <taxon>Trichocomaceae</taxon>
        <taxon>Rasamsonia</taxon>
    </lineage>
</organism>
<dbReference type="EMBL" id="LASV01000762">
    <property type="protein sequence ID" value="KKA16487.1"/>
    <property type="molecule type" value="Genomic_DNA"/>
</dbReference>
<comment type="caution">
    <text evidence="2">The sequence shown here is derived from an EMBL/GenBank/DDBJ whole genome shotgun (WGS) entry which is preliminary data.</text>
</comment>